<evidence type="ECO:0000313" key="2">
    <source>
        <dbReference type="Proteomes" id="UP000530268"/>
    </source>
</evidence>
<proteinExistence type="predicted"/>
<dbReference type="AlphaFoldDB" id="A0A7W6H1N2"/>
<name>A0A7W6H1N2_9RHOB</name>
<keyword evidence="2" id="KW-1185">Reference proteome</keyword>
<evidence type="ECO:0000313" key="1">
    <source>
        <dbReference type="EMBL" id="MBB3996076.1"/>
    </source>
</evidence>
<organism evidence="1 2">
    <name type="scientific">Sulfitobacter undariae</name>
    <dbReference type="NCBI Taxonomy" id="1563671"/>
    <lineage>
        <taxon>Bacteria</taxon>
        <taxon>Pseudomonadati</taxon>
        <taxon>Pseudomonadota</taxon>
        <taxon>Alphaproteobacteria</taxon>
        <taxon>Rhodobacterales</taxon>
        <taxon>Roseobacteraceae</taxon>
        <taxon>Sulfitobacter</taxon>
    </lineage>
</organism>
<dbReference type="Proteomes" id="UP000530268">
    <property type="component" value="Unassembled WGS sequence"/>
</dbReference>
<dbReference type="EMBL" id="JACIEI010000026">
    <property type="protein sequence ID" value="MBB3996076.1"/>
    <property type="molecule type" value="Genomic_DNA"/>
</dbReference>
<dbReference type="RefSeq" id="WP_184568312.1">
    <property type="nucleotide sequence ID" value="NZ_JACIEI010000026.1"/>
</dbReference>
<sequence length="439" mass="48742">MYAIAQYTYAQAPRQNRTIASVAAIAIWAAIVGRNINVSRDGLNQNILVIAGTGRGKEAMQRAINQIIEAIAQTVPDVKKLITGRFASSQALLQHLQAYPATLSIQGEGEYLFKRLTSPKASQNEQDLLQLILDLYHKSGFGASMPGYRKADLAQSVASIQSPCYNLLTESTPRALNDITGHDSIKRGMPQRFLIVISKADRPFANPNASNVKLDPYLVEYLAGVCCTFMAQSNPLRVTNVTFSVEATEIEQAFDRETTLLINRGGDALEAELWNRSHLKSMKLAALIATGINHYCPHIEADVMRWAIKVERHNVEQLLAEMESGEVGESTEAVRLSRVVKAFAEYVLTEYQSLPKGYRVNGDLHDKRIVAFTYLHNKLGNTAPFRKNGYKEPRDLIRDSLKVLVEKGDLIEINKVQMAKQTGHGVEGWMIGNPRSFGL</sequence>
<accession>A0A7W6H1N2</accession>
<reference evidence="1 2" key="1">
    <citation type="submission" date="2020-08" db="EMBL/GenBank/DDBJ databases">
        <title>Genomic Encyclopedia of Type Strains, Phase IV (KMG-IV): sequencing the most valuable type-strain genomes for metagenomic binning, comparative biology and taxonomic classification.</title>
        <authorList>
            <person name="Goeker M."/>
        </authorList>
    </citation>
    <scope>NUCLEOTIDE SEQUENCE [LARGE SCALE GENOMIC DNA]</scope>
    <source>
        <strain evidence="1 2">DSM 102234</strain>
    </source>
</reference>
<gene>
    <name evidence="1" type="ORF">GGR95_003742</name>
</gene>
<comment type="caution">
    <text evidence="1">The sequence shown here is derived from an EMBL/GenBank/DDBJ whole genome shotgun (WGS) entry which is preliminary data.</text>
</comment>
<protein>
    <submittedName>
        <fullName evidence="1">Uncharacterized protein</fullName>
    </submittedName>
</protein>